<dbReference type="EMBL" id="JAYWIO010000007">
    <property type="protein sequence ID" value="KAK7252284.1"/>
    <property type="molecule type" value="Genomic_DNA"/>
</dbReference>
<keyword evidence="3" id="KW-1185">Reference proteome</keyword>
<sequence>MTERGIVYLNKSIRGLESLGTLPKNDSCASKCLDQHDNDDSSALVDDSMNEIKQGPYASVYQDATNATTYHPSFSSLPCLLHHPSTPLREDNEEETSPATGSGLTGDWKHIPHSHWHSIFKQF</sequence>
<gene>
    <name evidence="2" type="ORF">RIF29_36122</name>
</gene>
<protein>
    <submittedName>
        <fullName evidence="2">Uncharacterized protein</fullName>
    </submittedName>
</protein>
<evidence type="ECO:0000313" key="2">
    <source>
        <dbReference type="EMBL" id="KAK7252284.1"/>
    </source>
</evidence>
<dbReference type="AlphaFoldDB" id="A0AAN9EDA0"/>
<proteinExistence type="predicted"/>
<reference evidence="2 3" key="1">
    <citation type="submission" date="2024-01" db="EMBL/GenBank/DDBJ databases">
        <title>The genomes of 5 underutilized Papilionoideae crops provide insights into root nodulation and disease resistanc.</title>
        <authorList>
            <person name="Yuan L."/>
        </authorList>
    </citation>
    <scope>NUCLEOTIDE SEQUENCE [LARGE SCALE GENOMIC DNA]</scope>
    <source>
        <strain evidence="2">ZHUSHIDOU_FW_LH</strain>
        <tissue evidence="2">Leaf</tissue>
    </source>
</reference>
<evidence type="ECO:0000313" key="3">
    <source>
        <dbReference type="Proteomes" id="UP001372338"/>
    </source>
</evidence>
<comment type="caution">
    <text evidence="2">The sequence shown here is derived from an EMBL/GenBank/DDBJ whole genome shotgun (WGS) entry which is preliminary data.</text>
</comment>
<accession>A0AAN9EDA0</accession>
<dbReference type="Proteomes" id="UP001372338">
    <property type="component" value="Unassembled WGS sequence"/>
</dbReference>
<name>A0AAN9EDA0_CROPI</name>
<organism evidence="2 3">
    <name type="scientific">Crotalaria pallida</name>
    <name type="common">Smooth rattlebox</name>
    <name type="synonym">Crotalaria striata</name>
    <dbReference type="NCBI Taxonomy" id="3830"/>
    <lineage>
        <taxon>Eukaryota</taxon>
        <taxon>Viridiplantae</taxon>
        <taxon>Streptophyta</taxon>
        <taxon>Embryophyta</taxon>
        <taxon>Tracheophyta</taxon>
        <taxon>Spermatophyta</taxon>
        <taxon>Magnoliopsida</taxon>
        <taxon>eudicotyledons</taxon>
        <taxon>Gunneridae</taxon>
        <taxon>Pentapetalae</taxon>
        <taxon>rosids</taxon>
        <taxon>fabids</taxon>
        <taxon>Fabales</taxon>
        <taxon>Fabaceae</taxon>
        <taxon>Papilionoideae</taxon>
        <taxon>50 kb inversion clade</taxon>
        <taxon>genistoids sensu lato</taxon>
        <taxon>core genistoids</taxon>
        <taxon>Crotalarieae</taxon>
        <taxon>Crotalaria</taxon>
    </lineage>
</organism>
<feature type="region of interest" description="Disordered" evidence="1">
    <location>
        <begin position="82"/>
        <end position="107"/>
    </location>
</feature>
<evidence type="ECO:0000256" key="1">
    <source>
        <dbReference type="SAM" id="MobiDB-lite"/>
    </source>
</evidence>